<dbReference type="AlphaFoldDB" id="A0AAJ6UAJ2"/>
<keyword evidence="20" id="KW-1185">Reference proteome</keyword>
<organism evidence="20 21">
    <name type="scientific">Populus euphratica</name>
    <name type="common">Euphrates poplar</name>
    <dbReference type="NCBI Taxonomy" id="75702"/>
    <lineage>
        <taxon>Eukaryota</taxon>
        <taxon>Viridiplantae</taxon>
        <taxon>Streptophyta</taxon>
        <taxon>Embryophyta</taxon>
        <taxon>Tracheophyta</taxon>
        <taxon>Spermatophyta</taxon>
        <taxon>Magnoliopsida</taxon>
        <taxon>eudicotyledons</taxon>
        <taxon>Gunneridae</taxon>
        <taxon>Pentapetalae</taxon>
        <taxon>rosids</taxon>
        <taxon>fabids</taxon>
        <taxon>Malpighiales</taxon>
        <taxon>Salicaceae</taxon>
        <taxon>Saliceae</taxon>
        <taxon>Populus</taxon>
    </lineage>
</organism>
<evidence type="ECO:0000256" key="9">
    <source>
        <dbReference type="ARBA" id="ARBA00022989"/>
    </source>
</evidence>
<protein>
    <submittedName>
        <fullName evidence="21">Wall-associated receptor kinase-like 14</fullName>
    </submittedName>
</protein>
<evidence type="ECO:0000256" key="18">
    <source>
        <dbReference type="SAM" id="SignalP"/>
    </source>
</evidence>
<evidence type="ECO:0000256" key="11">
    <source>
        <dbReference type="ARBA" id="ARBA00023180"/>
    </source>
</evidence>
<name>A0AAJ6UAJ2_POPEU</name>
<dbReference type="RefSeq" id="XP_011025667.1">
    <property type="nucleotide sequence ID" value="XM_011027365.1"/>
</dbReference>
<comment type="catalytic activity">
    <reaction evidence="12">
        <text>L-seryl-[protein] + ATP = O-phospho-L-seryl-[protein] + ADP + H(+)</text>
        <dbReference type="Rhea" id="RHEA:17989"/>
        <dbReference type="Rhea" id="RHEA-COMP:9863"/>
        <dbReference type="Rhea" id="RHEA-COMP:11604"/>
        <dbReference type="ChEBI" id="CHEBI:15378"/>
        <dbReference type="ChEBI" id="CHEBI:29999"/>
        <dbReference type="ChEBI" id="CHEBI:30616"/>
        <dbReference type="ChEBI" id="CHEBI:83421"/>
        <dbReference type="ChEBI" id="CHEBI:456216"/>
    </reaction>
</comment>
<evidence type="ECO:0000256" key="3">
    <source>
        <dbReference type="ARBA" id="ARBA00022679"/>
    </source>
</evidence>
<dbReference type="InterPro" id="IPR008271">
    <property type="entry name" value="Ser/Thr_kinase_AS"/>
</dbReference>
<evidence type="ECO:0000256" key="5">
    <source>
        <dbReference type="ARBA" id="ARBA00022729"/>
    </source>
</evidence>
<evidence type="ECO:0000259" key="19">
    <source>
        <dbReference type="PROSITE" id="PS50011"/>
    </source>
</evidence>
<dbReference type="KEGG" id="peu:105126494"/>
<comment type="subcellular location">
    <subcellularLocation>
        <location evidence="1">Membrane</location>
        <topology evidence="1">Single-pass membrane protein</topology>
    </subcellularLocation>
</comment>
<feature type="region of interest" description="Disordered" evidence="16">
    <location>
        <begin position="662"/>
        <end position="701"/>
    </location>
</feature>
<keyword evidence="11" id="KW-0325">Glycoprotein</keyword>
<feature type="domain" description="Protein kinase" evidence="19">
    <location>
        <begin position="337"/>
        <end position="618"/>
    </location>
</feature>
<dbReference type="Proteomes" id="UP000694918">
    <property type="component" value="Unplaced"/>
</dbReference>
<reference evidence="21" key="1">
    <citation type="submission" date="2025-08" db="UniProtKB">
        <authorList>
            <consortium name="RefSeq"/>
        </authorList>
    </citation>
    <scope>IDENTIFICATION</scope>
</reference>
<gene>
    <name evidence="21" type="primary">LOC105126494</name>
</gene>
<dbReference type="InterPro" id="IPR000719">
    <property type="entry name" value="Prot_kinase_dom"/>
</dbReference>
<dbReference type="InterPro" id="IPR017441">
    <property type="entry name" value="Protein_kinase_ATP_BS"/>
</dbReference>
<sequence>MSLQQESLVLLITIITIFIAATSTPTRAQKSNSSDCESSCGTGKSAKVVPYPFGFSRGCPIFLQCNHTVGDVKIGEFQVQNITPNVIVINFLADCDRSIERIKPLFGKNFGPSSNNSLLLQNCDKPLNSCVITTSSLQRDLKLTNCDDKNYDLNCYSQVPREFDTLGYDNMTSTRCKSVFSSLFLGWEGSAVSFQFERVELEWWLEGDSNHLCSNNANSTKVKLWHGGVGFRCHCADGFAGDGFANGNGCRKVSKCSASKYMSGECGGTTRVGVLVGGLIAGALLMAGLAFLCYYVRRKSTSLRNRLSAKRLLCEAAGNSSVPFFQYKEIEKATNGFSEKHRLGIGAYGTVYAGKLNSDDLVAIKKLRHRDTDSIDQVMNEIKLLSSVSHPNLVRLLGCCIEEGEPILVYEFMPNGTLCQHLQQERGTGLPWTVRLTVATETAKAIAYLHSVMNPPIYHRDIKSSNILLDYSYRSKVADFGLSRLGMVESSHISTAPQGTPGYLDPQYHQYFHLSDKSDVYSFGVVLVEIITALKAVDFSRPHSEVNLAALAIDRIGRGCVDEIIDPYLDPCRDAWTLTSILSVAELAFRCLAFHRDMRPTMLEVAEELEQIMLSAWIPTMYMASPSVSSCSSQNGSQKSLSVSIGRKSGLARGKLLLPQRTDSLTSLEETKDSSPVSEQDTWLSEQSSPSTNSLLGNVVR</sequence>
<dbReference type="FunFam" id="1.10.510.10:FF:000161">
    <property type="entry name" value="Wall-associated receptor kinase-like 20"/>
    <property type="match status" value="1"/>
</dbReference>
<dbReference type="InterPro" id="IPR011009">
    <property type="entry name" value="Kinase-like_dom_sf"/>
</dbReference>
<evidence type="ECO:0000256" key="7">
    <source>
        <dbReference type="ARBA" id="ARBA00022777"/>
    </source>
</evidence>
<feature type="binding site" evidence="15">
    <location>
        <position position="366"/>
    </location>
    <ligand>
        <name>ATP</name>
        <dbReference type="ChEBI" id="CHEBI:30616"/>
    </ligand>
</feature>
<feature type="signal peptide" evidence="18">
    <location>
        <begin position="1"/>
        <end position="28"/>
    </location>
</feature>
<feature type="chain" id="PRO_5042611594" evidence="18">
    <location>
        <begin position="29"/>
        <end position="701"/>
    </location>
</feature>
<dbReference type="Pfam" id="PF00069">
    <property type="entry name" value="Pkinase"/>
    <property type="match status" value="1"/>
</dbReference>
<evidence type="ECO:0000256" key="8">
    <source>
        <dbReference type="ARBA" id="ARBA00022840"/>
    </source>
</evidence>
<dbReference type="SUPFAM" id="SSF56112">
    <property type="entry name" value="Protein kinase-like (PK-like)"/>
    <property type="match status" value="1"/>
</dbReference>
<dbReference type="PROSITE" id="PS00107">
    <property type="entry name" value="PROTEIN_KINASE_ATP"/>
    <property type="match status" value="1"/>
</dbReference>
<dbReference type="PANTHER" id="PTHR46008">
    <property type="entry name" value="LEAF RUST 10 DISEASE-RESISTANCE LOCUS RECEPTOR-LIKE PROTEIN KINASE-LIKE 1.4"/>
    <property type="match status" value="1"/>
</dbReference>
<evidence type="ECO:0000256" key="15">
    <source>
        <dbReference type="PROSITE-ProRule" id="PRU10141"/>
    </source>
</evidence>
<keyword evidence="4 17" id="KW-0812">Transmembrane</keyword>
<dbReference type="Gene3D" id="1.10.510.10">
    <property type="entry name" value="Transferase(Phosphotransferase) domain 1"/>
    <property type="match status" value="1"/>
</dbReference>
<evidence type="ECO:0000256" key="16">
    <source>
        <dbReference type="SAM" id="MobiDB-lite"/>
    </source>
</evidence>
<evidence type="ECO:0000256" key="4">
    <source>
        <dbReference type="ARBA" id="ARBA00022692"/>
    </source>
</evidence>
<evidence type="ECO:0000256" key="1">
    <source>
        <dbReference type="ARBA" id="ARBA00004167"/>
    </source>
</evidence>
<dbReference type="PROSITE" id="PS00108">
    <property type="entry name" value="PROTEIN_KINASE_ST"/>
    <property type="match status" value="1"/>
</dbReference>
<proteinExistence type="predicted"/>
<dbReference type="Gene3D" id="3.30.200.20">
    <property type="entry name" value="Phosphorylase Kinase, domain 1"/>
    <property type="match status" value="1"/>
</dbReference>
<dbReference type="PANTHER" id="PTHR46008:SF62">
    <property type="entry name" value="PROTEIN KINASE DOMAIN-CONTAINING PROTEIN"/>
    <property type="match status" value="1"/>
</dbReference>
<feature type="transmembrane region" description="Helical" evidence="17">
    <location>
        <begin position="272"/>
        <end position="296"/>
    </location>
</feature>
<keyword evidence="10 17" id="KW-0472">Membrane</keyword>
<dbReference type="GO" id="GO:0005886">
    <property type="term" value="C:plasma membrane"/>
    <property type="evidence" value="ECO:0007669"/>
    <property type="project" value="UniProtKB-ARBA"/>
</dbReference>
<evidence type="ECO:0000313" key="20">
    <source>
        <dbReference type="Proteomes" id="UP000694918"/>
    </source>
</evidence>
<dbReference type="GO" id="GO:0004674">
    <property type="term" value="F:protein serine/threonine kinase activity"/>
    <property type="evidence" value="ECO:0007669"/>
    <property type="project" value="UniProtKB-KW"/>
</dbReference>
<accession>A0AAJ6UAJ2</accession>
<keyword evidence="9 17" id="KW-1133">Transmembrane helix</keyword>
<comment type="catalytic activity">
    <reaction evidence="13">
        <text>L-threonyl-[protein] + ATP = O-phospho-L-threonyl-[protein] + ADP + H(+)</text>
        <dbReference type="Rhea" id="RHEA:46608"/>
        <dbReference type="Rhea" id="RHEA-COMP:11060"/>
        <dbReference type="Rhea" id="RHEA-COMP:11605"/>
        <dbReference type="ChEBI" id="CHEBI:15378"/>
        <dbReference type="ChEBI" id="CHEBI:30013"/>
        <dbReference type="ChEBI" id="CHEBI:30616"/>
        <dbReference type="ChEBI" id="CHEBI:61977"/>
        <dbReference type="ChEBI" id="CHEBI:456216"/>
    </reaction>
</comment>
<evidence type="ECO:0000256" key="13">
    <source>
        <dbReference type="ARBA" id="ARBA00047951"/>
    </source>
</evidence>
<evidence type="ECO:0000256" key="17">
    <source>
        <dbReference type="SAM" id="Phobius"/>
    </source>
</evidence>
<keyword evidence="2" id="KW-0723">Serine/threonine-protein kinase</keyword>
<dbReference type="FunFam" id="3.30.200.20:FF:000481">
    <property type="entry name" value="Wall-associated receptor kinase-like 14"/>
    <property type="match status" value="1"/>
</dbReference>
<dbReference type="GeneID" id="105126494"/>
<comment type="function">
    <text evidence="14">Serine/threonine-protein kinase that may function as a signaling receptor of extracellular matrix component.</text>
</comment>
<evidence type="ECO:0000256" key="2">
    <source>
        <dbReference type="ARBA" id="ARBA00022527"/>
    </source>
</evidence>
<keyword evidence="7" id="KW-0418">Kinase</keyword>
<evidence type="ECO:0000256" key="12">
    <source>
        <dbReference type="ARBA" id="ARBA00047558"/>
    </source>
</evidence>
<dbReference type="PROSITE" id="PS50011">
    <property type="entry name" value="PROTEIN_KINASE_DOM"/>
    <property type="match status" value="1"/>
</dbReference>
<evidence type="ECO:0000256" key="14">
    <source>
        <dbReference type="ARBA" id="ARBA00056804"/>
    </source>
</evidence>
<keyword evidence="3" id="KW-0808">Transferase</keyword>
<evidence type="ECO:0000256" key="6">
    <source>
        <dbReference type="ARBA" id="ARBA00022741"/>
    </source>
</evidence>
<keyword evidence="8 15" id="KW-0067">ATP-binding</keyword>
<keyword evidence="6 15" id="KW-0547">Nucleotide-binding</keyword>
<evidence type="ECO:0000256" key="10">
    <source>
        <dbReference type="ARBA" id="ARBA00023136"/>
    </source>
</evidence>
<keyword evidence="5 18" id="KW-0732">Signal</keyword>
<evidence type="ECO:0000313" key="21">
    <source>
        <dbReference type="RefSeq" id="XP_011025667.1"/>
    </source>
</evidence>
<dbReference type="GO" id="GO:0005524">
    <property type="term" value="F:ATP binding"/>
    <property type="evidence" value="ECO:0007669"/>
    <property type="project" value="UniProtKB-UniRule"/>
</dbReference>
<dbReference type="SMART" id="SM00220">
    <property type="entry name" value="S_TKc"/>
    <property type="match status" value="1"/>
</dbReference>